<keyword evidence="2" id="KW-1185">Reference proteome</keyword>
<dbReference type="PANTHER" id="PTHR33481:SF1">
    <property type="entry name" value="ENDONUCLEASE_EXONUCLEASE_PHOSPHATASE DOMAIN-CONTAINING PROTEIN-RELATED"/>
    <property type="match status" value="1"/>
</dbReference>
<evidence type="ECO:0000313" key="1">
    <source>
        <dbReference type="EMBL" id="KAJ7702051.1"/>
    </source>
</evidence>
<evidence type="ECO:0000313" key="2">
    <source>
        <dbReference type="Proteomes" id="UP001215598"/>
    </source>
</evidence>
<name>A0AAD7GQR4_9AGAR</name>
<comment type="caution">
    <text evidence="1">The sequence shown here is derived from an EMBL/GenBank/DDBJ whole genome shotgun (WGS) entry which is preliminary data.</text>
</comment>
<feature type="non-terminal residue" evidence="1">
    <location>
        <position position="172"/>
    </location>
</feature>
<dbReference type="AlphaFoldDB" id="A0AAD7GQR4"/>
<sequence>MEGLEFEERETEEVTEEEVRRAVWAGDDWKAPDSLGLQMGFVRRGWPVLAPAVCAIFKASVRLGLYPTSLKESNAIPTHKPAKKDKSSPKAWRPVEQHAAVLAKPLERLVADRVMFRAEGRSILDRDQYGGRSSHSTLQAVSGFIHQARAQMDQDKIVSTLFFDLSGAYNNI</sequence>
<evidence type="ECO:0008006" key="3">
    <source>
        <dbReference type="Google" id="ProtNLM"/>
    </source>
</evidence>
<accession>A0AAD7GQR4</accession>
<dbReference type="EMBL" id="JARKIB010000521">
    <property type="protein sequence ID" value="KAJ7702051.1"/>
    <property type="molecule type" value="Genomic_DNA"/>
</dbReference>
<dbReference type="Proteomes" id="UP001215598">
    <property type="component" value="Unassembled WGS sequence"/>
</dbReference>
<dbReference type="PANTHER" id="PTHR33481">
    <property type="entry name" value="REVERSE TRANSCRIPTASE"/>
    <property type="match status" value="1"/>
</dbReference>
<protein>
    <recommendedName>
        <fullName evidence="3">Reverse transcriptase domain-containing protein</fullName>
    </recommendedName>
</protein>
<proteinExistence type="predicted"/>
<organism evidence="1 2">
    <name type="scientific">Mycena metata</name>
    <dbReference type="NCBI Taxonomy" id="1033252"/>
    <lineage>
        <taxon>Eukaryota</taxon>
        <taxon>Fungi</taxon>
        <taxon>Dikarya</taxon>
        <taxon>Basidiomycota</taxon>
        <taxon>Agaricomycotina</taxon>
        <taxon>Agaricomycetes</taxon>
        <taxon>Agaricomycetidae</taxon>
        <taxon>Agaricales</taxon>
        <taxon>Marasmiineae</taxon>
        <taxon>Mycenaceae</taxon>
        <taxon>Mycena</taxon>
    </lineage>
</organism>
<reference evidence="1" key="1">
    <citation type="submission" date="2023-03" db="EMBL/GenBank/DDBJ databases">
        <title>Massive genome expansion in bonnet fungi (Mycena s.s.) driven by repeated elements and novel gene families across ecological guilds.</title>
        <authorList>
            <consortium name="Lawrence Berkeley National Laboratory"/>
            <person name="Harder C.B."/>
            <person name="Miyauchi S."/>
            <person name="Viragh M."/>
            <person name="Kuo A."/>
            <person name="Thoen E."/>
            <person name="Andreopoulos B."/>
            <person name="Lu D."/>
            <person name="Skrede I."/>
            <person name="Drula E."/>
            <person name="Henrissat B."/>
            <person name="Morin E."/>
            <person name="Kohler A."/>
            <person name="Barry K."/>
            <person name="LaButti K."/>
            <person name="Morin E."/>
            <person name="Salamov A."/>
            <person name="Lipzen A."/>
            <person name="Mereny Z."/>
            <person name="Hegedus B."/>
            <person name="Baldrian P."/>
            <person name="Stursova M."/>
            <person name="Weitz H."/>
            <person name="Taylor A."/>
            <person name="Grigoriev I.V."/>
            <person name="Nagy L.G."/>
            <person name="Martin F."/>
            <person name="Kauserud H."/>
        </authorList>
    </citation>
    <scope>NUCLEOTIDE SEQUENCE</scope>
    <source>
        <strain evidence="1">CBHHK182m</strain>
    </source>
</reference>
<gene>
    <name evidence="1" type="ORF">B0H16DRAFT_1347737</name>
</gene>